<comment type="caution">
    <text evidence="1">The sequence shown here is derived from an EMBL/GenBank/DDBJ whole genome shotgun (WGS) entry which is preliminary data.</text>
</comment>
<dbReference type="InterPro" id="IPR011057">
    <property type="entry name" value="Mss4-like_sf"/>
</dbReference>
<gene>
    <name evidence="1" type="ORF">DRV85_10390</name>
</gene>
<name>A0A365U8E3_9RHOB</name>
<keyword evidence="2" id="KW-1185">Reference proteome</keyword>
<organism evidence="1 2">
    <name type="scientific">Rhodosalinus halophilus</name>
    <dbReference type="NCBI Taxonomy" id="2259333"/>
    <lineage>
        <taxon>Bacteria</taxon>
        <taxon>Pseudomonadati</taxon>
        <taxon>Pseudomonadota</taxon>
        <taxon>Alphaproteobacteria</taxon>
        <taxon>Rhodobacterales</taxon>
        <taxon>Paracoccaceae</taxon>
        <taxon>Rhodosalinus</taxon>
    </lineage>
</organism>
<evidence type="ECO:0000313" key="2">
    <source>
        <dbReference type="Proteomes" id="UP000253370"/>
    </source>
</evidence>
<dbReference type="SUPFAM" id="SSF51316">
    <property type="entry name" value="Mss4-like"/>
    <property type="match status" value="1"/>
</dbReference>
<dbReference type="AlphaFoldDB" id="A0A365U8E3"/>
<dbReference type="Proteomes" id="UP000253370">
    <property type="component" value="Unassembled WGS sequence"/>
</dbReference>
<protein>
    <submittedName>
        <fullName evidence="1">Uncharacterized protein</fullName>
    </submittedName>
</protein>
<accession>A0A365U8E3</accession>
<sequence>MLRGLCGACGDPVIAHLYGIFAIVPARTAEGLARPPVDCDIYYGSRVQDLHDDVPKYSRAWDTYAGLTGPFMRVLAAPGRAPDVARP</sequence>
<evidence type="ECO:0000313" key="1">
    <source>
        <dbReference type="EMBL" id="RBI85061.1"/>
    </source>
</evidence>
<proteinExistence type="predicted"/>
<dbReference type="EMBL" id="QNTQ01000008">
    <property type="protein sequence ID" value="RBI85061.1"/>
    <property type="molecule type" value="Genomic_DNA"/>
</dbReference>
<reference evidence="1 2" key="1">
    <citation type="submission" date="2018-07" db="EMBL/GenBank/DDBJ databases">
        <title>Rhodosalinus sp. strain E84T genomic sequence and assembly.</title>
        <authorList>
            <person name="Liu Z.-W."/>
            <person name="Lu D.-C."/>
        </authorList>
    </citation>
    <scope>NUCLEOTIDE SEQUENCE [LARGE SCALE GENOMIC DNA]</scope>
    <source>
        <strain evidence="1 2">E84</strain>
    </source>
</reference>